<feature type="signal peptide" evidence="4">
    <location>
        <begin position="1"/>
        <end position="27"/>
    </location>
</feature>
<dbReference type="PANTHER" id="PTHR10628">
    <property type="entry name" value="SIALIDASE"/>
    <property type="match status" value="1"/>
</dbReference>
<evidence type="ECO:0000256" key="1">
    <source>
        <dbReference type="ARBA" id="ARBA00000427"/>
    </source>
</evidence>
<dbReference type="CDD" id="cd15482">
    <property type="entry name" value="Sialidase_non-viral"/>
    <property type="match status" value="1"/>
</dbReference>
<dbReference type="EMBL" id="QEVW01000012">
    <property type="protein sequence ID" value="RAW13496.1"/>
    <property type="molecule type" value="Genomic_DNA"/>
</dbReference>
<protein>
    <recommendedName>
        <fullName evidence="3">exo-alpha-sialidase</fullName>
        <ecNumber evidence="3">3.2.1.18</ecNumber>
    </recommendedName>
</protein>
<organism evidence="6 7">
    <name type="scientific">Paenibacillus taichungensis</name>
    <dbReference type="NCBI Taxonomy" id="484184"/>
    <lineage>
        <taxon>Bacteria</taxon>
        <taxon>Bacillati</taxon>
        <taxon>Bacillota</taxon>
        <taxon>Bacilli</taxon>
        <taxon>Bacillales</taxon>
        <taxon>Paenibacillaceae</taxon>
        <taxon>Paenibacillus</taxon>
    </lineage>
</organism>
<accession>A0A329QMW0</accession>
<sequence length="733" mass="78573">MMNRRLPKTLRIALCAVMLLTSLTSLPGQTEAAISQDAVSLDYSVARSFNGSSDYVDKTADVSSVAALQQGSIAVRFRTTSAANALTLFSTSHTADPSSNLSLTLNGGNVYYENRENGVYATQITTSGKVNDGVWHTAMLTVNGKGTNIYIDGSLRGNSTSTAFFTQVTSLNGMWIGRNVDNGGGQWYFNGEIDYVKVYNRALASSEVLELSGAVSPSVAAYPVNQAFNGTSDARDQTADIGRVANLTQGSVAVKFKTSSSAAAGTFLSASDTTNPSSNVSFTINNGTVYFENRNNGAYATKLSASGKYNDGKWHTAILTIGAGSSKIYVDGEEKASTSSQAFFSNVTGLNGMWVGKNVDNGGSQWYFSGSIDHVTVYDSVLSLSQIKQLSAVLEEKLLFDITDGKGYGQYRIPSIVVTSNNTVLVAAEARTGGDQTPTDIVLRRSTDGGDTFSDQILISPGKSQGVAEMNPMLLAEKNSNVVHILWSRWKWGACQYFIRTSTDQGLTWGATREITSVLADYQNPNHPYYFANLSGAGMGPGHGIQLANGTLVIPIYLTTSGWTNSTVGTIYSTDGGASWKAGSLVPNPSGFSKIHENMMVQLSNGKLMTNMRNPGSSYRAISTTDQVTSAWSTPVSDTTLIDPVVQASIERYDASHILFTNPASTTARTNMTIRISSDDAATWYKSKEIYPGENGYSDIAVGPDQSIFVFYEKPASSKISLVRLNRSWIEAP</sequence>
<dbReference type="InterPro" id="IPR001791">
    <property type="entry name" value="Laminin_G"/>
</dbReference>
<feature type="domain" description="Laminin G" evidence="5">
    <location>
        <begin position="225"/>
        <end position="406"/>
    </location>
</feature>
<feature type="chain" id="PRO_5039385985" description="exo-alpha-sialidase" evidence="4">
    <location>
        <begin position="28"/>
        <end position="733"/>
    </location>
</feature>
<dbReference type="GO" id="GO:0005737">
    <property type="term" value="C:cytoplasm"/>
    <property type="evidence" value="ECO:0007669"/>
    <property type="project" value="TreeGrafter"/>
</dbReference>
<dbReference type="InterPro" id="IPR026856">
    <property type="entry name" value="Sialidase_fam"/>
</dbReference>
<dbReference type="PANTHER" id="PTHR10628:SF30">
    <property type="entry name" value="EXO-ALPHA-SIALIDASE"/>
    <property type="match status" value="1"/>
</dbReference>
<dbReference type="GO" id="GO:0006689">
    <property type="term" value="P:ganglioside catabolic process"/>
    <property type="evidence" value="ECO:0007669"/>
    <property type="project" value="TreeGrafter"/>
</dbReference>
<dbReference type="PROSITE" id="PS50025">
    <property type="entry name" value="LAM_G_DOMAIN"/>
    <property type="match status" value="2"/>
</dbReference>
<dbReference type="Pfam" id="PF13088">
    <property type="entry name" value="BNR_2"/>
    <property type="match status" value="1"/>
</dbReference>
<dbReference type="EC" id="3.2.1.18" evidence="3"/>
<dbReference type="SUPFAM" id="SSF50939">
    <property type="entry name" value="Sialidases"/>
    <property type="match status" value="1"/>
</dbReference>
<dbReference type="Pfam" id="PF13385">
    <property type="entry name" value="Laminin_G_3"/>
    <property type="match status" value="2"/>
</dbReference>
<gene>
    <name evidence="6" type="ORF">DC345_19280</name>
</gene>
<dbReference type="Proteomes" id="UP000250642">
    <property type="component" value="Unassembled WGS sequence"/>
</dbReference>
<dbReference type="GO" id="GO:0009313">
    <property type="term" value="P:oligosaccharide catabolic process"/>
    <property type="evidence" value="ECO:0007669"/>
    <property type="project" value="TreeGrafter"/>
</dbReference>
<dbReference type="GO" id="GO:0004308">
    <property type="term" value="F:exo-alpha-sialidase activity"/>
    <property type="evidence" value="ECO:0007669"/>
    <property type="project" value="UniProtKB-EC"/>
</dbReference>
<keyword evidence="4" id="KW-0732">Signal</keyword>
<evidence type="ECO:0000256" key="3">
    <source>
        <dbReference type="ARBA" id="ARBA00012733"/>
    </source>
</evidence>
<dbReference type="InterPro" id="IPR013320">
    <property type="entry name" value="ConA-like_dom_sf"/>
</dbReference>
<evidence type="ECO:0000256" key="2">
    <source>
        <dbReference type="ARBA" id="ARBA00009348"/>
    </source>
</evidence>
<dbReference type="InterPro" id="IPR011040">
    <property type="entry name" value="Sialidase"/>
</dbReference>
<dbReference type="SUPFAM" id="SSF49899">
    <property type="entry name" value="Concanavalin A-like lectins/glucanases"/>
    <property type="match status" value="2"/>
</dbReference>
<name>A0A329QMW0_9BACL</name>
<comment type="caution">
    <text evidence="6">The sequence shown here is derived from an EMBL/GenBank/DDBJ whole genome shotgun (WGS) entry which is preliminary data.</text>
</comment>
<dbReference type="RefSeq" id="WP_113054446.1">
    <property type="nucleotide sequence ID" value="NZ_QEVW01000012.1"/>
</dbReference>
<evidence type="ECO:0000256" key="4">
    <source>
        <dbReference type="SAM" id="SignalP"/>
    </source>
</evidence>
<reference evidence="6 7" key="1">
    <citation type="submission" date="2018-04" db="EMBL/GenBank/DDBJ databases">
        <title>Paenibacillus taichungensis Genome sequencing and assembly.</title>
        <authorList>
            <person name="Xu J."/>
            <person name="Rensing C."/>
            <person name="Mazhar H.S."/>
        </authorList>
    </citation>
    <scope>NUCLEOTIDE SEQUENCE [LARGE SCALE GENOMIC DNA]</scope>
    <source>
        <strain evidence="6 7">NC1</strain>
    </source>
</reference>
<comment type="similarity">
    <text evidence="2">Belongs to the glycosyl hydrolase 33 family.</text>
</comment>
<dbReference type="Gene3D" id="2.120.10.10">
    <property type="match status" value="1"/>
</dbReference>
<dbReference type="InterPro" id="IPR036278">
    <property type="entry name" value="Sialidase_sf"/>
</dbReference>
<dbReference type="Gene3D" id="2.60.120.200">
    <property type="match status" value="2"/>
</dbReference>
<feature type="domain" description="Laminin G" evidence="5">
    <location>
        <begin position="46"/>
        <end position="219"/>
    </location>
</feature>
<proteinExistence type="inferred from homology"/>
<evidence type="ECO:0000313" key="6">
    <source>
        <dbReference type="EMBL" id="RAW13496.1"/>
    </source>
</evidence>
<evidence type="ECO:0000259" key="5">
    <source>
        <dbReference type="PROSITE" id="PS50025"/>
    </source>
</evidence>
<evidence type="ECO:0000313" key="7">
    <source>
        <dbReference type="Proteomes" id="UP000250642"/>
    </source>
</evidence>
<comment type="catalytic activity">
    <reaction evidence="1">
        <text>Hydrolysis of alpha-(2-&gt;3)-, alpha-(2-&gt;6)-, alpha-(2-&gt;8)- glycosidic linkages of terminal sialic acid residues in oligosaccharides, glycoproteins, glycolipids, colominic acid and synthetic substrates.</text>
        <dbReference type="EC" id="3.2.1.18"/>
    </reaction>
</comment>
<dbReference type="CDD" id="cd00110">
    <property type="entry name" value="LamG"/>
    <property type="match status" value="1"/>
</dbReference>
<dbReference type="AlphaFoldDB" id="A0A329QMW0"/>
<dbReference type="SMART" id="SM00282">
    <property type="entry name" value="LamG"/>
    <property type="match status" value="2"/>
</dbReference>
<dbReference type="GO" id="GO:0016020">
    <property type="term" value="C:membrane"/>
    <property type="evidence" value="ECO:0007669"/>
    <property type="project" value="TreeGrafter"/>
</dbReference>